<reference evidence="1 2" key="1">
    <citation type="submission" date="2014-12" db="EMBL/GenBank/DDBJ databases">
        <title>Genome assembly of Enhygromyxa salina DSM 15201.</title>
        <authorList>
            <person name="Sharma G."/>
            <person name="Subramanian S."/>
        </authorList>
    </citation>
    <scope>NUCLEOTIDE SEQUENCE [LARGE SCALE GENOMIC DNA]</scope>
    <source>
        <strain evidence="1 2">DSM 15201</strain>
    </source>
</reference>
<organism evidence="1 2">
    <name type="scientific">Enhygromyxa salina</name>
    <dbReference type="NCBI Taxonomy" id="215803"/>
    <lineage>
        <taxon>Bacteria</taxon>
        <taxon>Pseudomonadati</taxon>
        <taxon>Myxococcota</taxon>
        <taxon>Polyangia</taxon>
        <taxon>Nannocystales</taxon>
        <taxon>Nannocystaceae</taxon>
        <taxon>Enhygromyxa</taxon>
    </lineage>
</organism>
<evidence type="ECO:0000313" key="2">
    <source>
        <dbReference type="Proteomes" id="UP000031599"/>
    </source>
</evidence>
<dbReference type="Proteomes" id="UP000031599">
    <property type="component" value="Unassembled WGS sequence"/>
</dbReference>
<sequence>MSTARDVFLAHVAASADDERYAVVTEARRSLSKAKLEALDQVEGLDEAGLRLVMPGLYQQIVSTTIQIAARVGVAVGLALEAVDELRTEAAIGSFSRPVRDQMTETGVAMKRRHSSRIAKLVSEVEAQRLAWRHNHEFMSWLGFRRDDERYPAPDRRARLEAFKIVDRLLRSREALTVMLGHPLTVALEAHDRFMLSNRWRLDPRVPEHAVETFIWPLLGFQTAEVTQIEIARYHYDALIAAGADDATRTQKRGELLKLFATQLANALEHVPEGIGTGVL</sequence>
<dbReference type="RefSeq" id="WP_052554987.1">
    <property type="nucleotide sequence ID" value="NZ_JMCC02000089.1"/>
</dbReference>
<accession>A0A0C1Z7W8</accession>
<evidence type="ECO:0000313" key="1">
    <source>
        <dbReference type="EMBL" id="KIG13699.1"/>
    </source>
</evidence>
<dbReference type="AlphaFoldDB" id="A0A0C1Z7W8"/>
<protein>
    <submittedName>
        <fullName evidence="1">Uncharacterized protein</fullName>
    </submittedName>
</protein>
<proteinExistence type="predicted"/>
<dbReference type="EMBL" id="JMCC02000089">
    <property type="protein sequence ID" value="KIG13699.1"/>
    <property type="molecule type" value="Genomic_DNA"/>
</dbReference>
<name>A0A0C1Z7W8_9BACT</name>
<gene>
    <name evidence="1" type="ORF">DB30_07545</name>
</gene>
<comment type="caution">
    <text evidence="1">The sequence shown here is derived from an EMBL/GenBank/DDBJ whole genome shotgun (WGS) entry which is preliminary data.</text>
</comment>